<dbReference type="PROSITE" id="PS51747">
    <property type="entry name" value="CYT_DCMP_DEAMINASES_2"/>
    <property type="match status" value="1"/>
</dbReference>
<reference evidence="2" key="1">
    <citation type="journal article" date="2008" name="Nat. Genet.">
        <title>The Pristionchus pacificus genome provides a unique perspective on nematode lifestyle and parasitism.</title>
        <authorList>
            <person name="Dieterich C."/>
            <person name="Clifton S.W."/>
            <person name="Schuster L.N."/>
            <person name="Chinwalla A."/>
            <person name="Delehaunty K."/>
            <person name="Dinkelacker I."/>
            <person name="Fulton L."/>
            <person name="Fulton R."/>
            <person name="Godfrey J."/>
            <person name="Minx P."/>
            <person name="Mitreva M."/>
            <person name="Roeseler W."/>
            <person name="Tian H."/>
            <person name="Witte H."/>
            <person name="Yang S.P."/>
            <person name="Wilson R.K."/>
            <person name="Sommer R.J."/>
        </authorList>
    </citation>
    <scope>NUCLEOTIDE SEQUENCE [LARGE SCALE GENOMIC DNA]</scope>
    <source>
        <strain evidence="2">PS312</strain>
    </source>
</reference>
<accession>A0A454XQV5</accession>
<organism evidence="1 2">
    <name type="scientific">Pristionchus pacificus</name>
    <name type="common">Parasitic nematode worm</name>
    <dbReference type="NCBI Taxonomy" id="54126"/>
    <lineage>
        <taxon>Eukaryota</taxon>
        <taxon>Metazoa</taxon>
        <taxon>Ecdysozoa</taxon>
        <taxon>Nematoda</taxon>
        <taxon>Chromadorea</taxon>
        <taxon>Rhabditida</taxon>
        <taxon>Rhabditina</taxon>
        <taxon>Diplogasteromorpha</taxon>
        <taxon>Diplogasteroidea</taxon>
        <taxon>Neodiplogasteridae</taxon>
        <taxon>Pristionchus</taxon>
    </lineage>
</organism>
<keyword evidence="2" id="KW-1185">Reference proteome</keyword>
<dbReference type="GO" id="GO:0003824">
    <property type="term" value="F:catalytic activity"/>
    <property type="evidence" value="ECO:0007669"/>
    <property type="project" value="InterPro"/>
</dbReference>
<dbReference type="Pfam" id="PF00383">
    <property type="entry name" value="dCMP_cyt_deam_1"/>
    <property type="match status" value="1"/>
</dbReference>
<dbReference type="EnsemblMetazoa" id="PPA20886.1">
    <property type="protein sequence ID" value="PPA20886.1"/>
    <property type="gene ID" value="WBGene00110440"/>
</dbReference>
<reference evidence="1" key="2">
    <citation type="submission" date="2022-06" db="UniProtKB">
        <authorList>
            <consortium name="EnsemblMetazoa"/>
        </authorList>
    </citation>
    <scope>IDENTIFICATION</scope>
    <source>
        <strain evidence="1">PS312</strain>
    </source>
</reference>
<evidence type="ECO:0000313" key="1">
    <source>
        <dbReference type="EnsemblMetazoa" id="PPA20886.1"/>
    </source>
</evidence>
<dbReference type="Proteomes" id="UP000005239">
    <property type="component" value="Unassembled WGS sequence"/>
</dbReference>
<dbReference type="OrthoDB" id="408702at2759"/>
<dbReference type="AlphaFoldDB" id="A0A454XQV5"/>
<gene>
    <name evidence="1" type="primary">WBGene00110440</name>
</gene>
<dbReference type="Gene3D" id="3.40.140.10">
    <property type="entry name" value="Cytidine Deaminase, domain 2"/>
    <property type="match status" value="1"/>
</dbReference>
<accession>A0A8R1YGE2</accession>
<name>A0A454XQV5_PRIPA</name>
<protein>
    <submittedName>
        <fullName evidence="1">CMP/dCMP-type deaminase domain-containing protein</fullName>
    </submittedName>
</protein>
<evidence type="ECO:0000313" key="2">
    <source>
        <dbReference type="Proteomes" id="UP000005239"/>
    </source>
</evidence>
<proteinExistence type="predicted"/>
<dbReference type="SUPFAM" id="SSF53927">
    <property type="entry name" value="Cytidine deaminase-like"/>
    <property type="match status" value="1"/>
</dbReference>
<sequence length="57" mass="5885">MEATLREACVRVAAGDGGPFGAAIVKDGKIVAVGHNMVLINIDPTCDAEMTAIAMLR</sequence>
<dbReference type="InterPro" id="IPR002125">
    <property type="entry name" value="CMP_dCMP_dom"/>
</dbReference>
<dbReference type="InterPro" id="IPR016193">
    <property type="entry name" value="Cytidine_deaminase-like"/>
</dbReference>